<dbReference type="Proteomes" id="UP001301012">
    <property type="component" value="Unassembled WGS sequence"/>
</dbReference>
<feature type="transmembrane region" description="Helical" evidence="1">
    <location>
        <begin position="36"/>
        <end position="55"/>
    </location>
</feature>
<keyword evidence="1" id="KW-0812">Transmembrane</keyword>
<comment type="caution">
    <text evidence="3">The sequence shown here is derived from an EMBL/GenBank/DDBJ whole genome shotgun (WGS) entry which is preliminary data.</text>
</comment>
<keyword evidence="4" id="KW-1185">Reference proteome</keyword>
<gene>
    <name evidence="3" type="ORF">QOZ84_01160</name>
</gene>
<dbReference type="InterPro" id="IPR029787">
    <property type="entry name" value="Nucleotide_cyclase"/>
</dbReference>
<sequence length="282" mass="32665">MRNILREIDFYFLGLFLEIFVIIAIFTINKDSNMDILNFVMLCITFFTIMITYTGGKVVGLILSSITIFLYASYIFYINLAMNIEINYICYIWMACIPIVAITSGKLSSNITLLQNTNINLKQEYENLVRIDEQTGLGNIKLFYRDLDREMSKSKRHKVPCTLMLVKLPYYKEIKKIIGENKTSKLIKDISNVISQCTRNEDERYTIENDTIAIIMPNTDINGADIVKNRIKEGISNLNLKLMEEKKYVNIDNKVSILQYKKDISSAIEFKALAQEELQYDV</sequence>
<dbReference type="SMART" id="SM00267">
    <property type="entry name" value="GGDEF"/>
    <property type="match status" value="1"/>
</dbReference>
<dbReference type="EMBL" id="JASKYM010000001">
    <property type="protein sequence ID" value="MDK2562141.1"/>
    <property type="molecule type" value="Genomic_DNA"/>
</dbReference>
<feature type="domain" description="GGDEF" evidence="2">
    <location>
        <begin position="159"/>
        <end position="282"/>
    </location>
</feature>
<keyword evidence="1" id="KW-1133">Transmembrane helix</keyword>
<dbReference type="NCBIfam" id="TIGR00254">
    <property type="entry name" value="GGDEF"/>
    <property type="match status" value="1"/>
</dbReference>
<protein>
    <submittedName>
        <fullName evidence="3">GGDEF domain-containing protein</fullName>
    </submittedName>
</protein>
<feature type="transmembrane region" description="Helical" evidence="1">
    <location>
        <begin position="61"/>
        <end position="81"/>
    </location>
</feature>
<feature type="transmembrane region" description="Helical" evidence="1">
    <location>
        <begin position="12"/>
        <end position="29"/>
    </location>
</feature>
<dbReference type="InterPro" id="IPR000160">
    <property type="entry name" value="GGDEF_dom"/>
</dbReference>
<accession>A0ABT7E5E1</accession>
<evidence type="ECO:0000313" key="3">
    <source>
        <dbReference type="EMBL" id="MDK2562141.1"/>
    </source>
</evidence>
<keyword evidence="1" id="KW-0472">Membrane</keyword>
<evidence type="ECO:0000256" key="1">
    <source>
        <dbReference type="SAM" id="Phobius"/>
    </source>
</evidence>
<dbReference type="Pfam" id="PF00990">
    <property type="entry name" value="GGDEF"/>
    <property type="match status" value="1"/>
</dbReference>
<dbReference type="InterPro" id="IPR043128">
    <property type="entry name" value="Rev_trsase/Diguanyl_cyclase"/>
</dbReference>
<name>A0ABT7E5E1_9FIRM</name>
<proteinExistence type="predicted"/>
<organism evidence="3 4">
    <name type="scientific">Romboutsia sedimentorum</name>
    <dbReference type="NCBI Taxonomy" id="1368474"/>
    <lineage>
        <taxon>Bacteria</taxon>
        <taxon>Bacillati</taxon>
        <taxon>Bacillota</taxon>
        <taxon>Clostridia</taxon>
        <taxon>Peptostreptococcales</taxon>
        <taxon>Peptostreptococcaceae</taxon>
        <taxon>Romboutsia</taxon>
    </lineage>
</organism>
<dbReference type="Gene3D" id="3.30.70.270">
    <property type="match status" value="1"/>
</dbReference>
<dbReference type="PROSITE" id="PS50887">
    <property type="entry name" value="GGDEF"/>
    <property type="match status" value="1"/>
</dbReference>
<feature type="transmembrane region" description="Helical" evidence="1">
    <location>
        <begin position="88"/>
        <end position="107"/>
    </location>
</feature>
<dbReference type="RefSeq" id="WP_284131126.1">
    <property type="nucleotide sequence ID" value="NZ_JASKYM010000001.1"/>
</dbReference>
<evidence type="ECO:0000259" key="2">
    <source>
        <dbReference type="PROSITE" id="PS50887"/>
    </source>
</evidence>
<dbReference type="SUPFAM" id="SSF55073">
    <property type="entry name" value="Nucleotide cyclase"/>
    <property type="match status" value="1"/>
</dbReference>
<reference evidence="3 4" key="1">
    <citation type="submission" date="2023-05" db="EMBL/GenBank/DDBJ databases">
        <title>Rombocin, a short stable natural nisin variant, displays selective antimicrobial activity against Listeria monocytogenes and employs dual mode of action to kill target bacterial strains.</title>
        <authorList>
            <person name="Wambui J."/>
            <person name="Stephan R."/>
            <person name="Kuipers O.P."/>
        </authorList>
    </citation>
    <scope>NUCLEOTIDE SEQUENCE [LARGE SCALE GENOMIC DNA]</scope>
    <source>
        <strain evidence="3 4">RC002</strain>
    </source>
</reference>
<evidence type="ECO:0000313" key="4">
    <source>
        <dbReference type="Proteomes" id="UP001301012"/>
    </source>
</evidence>